<reference evidence="5" key="1">
    <citation type="submission" date="2014-09" db="EMBL/GenBank/DDBJ databases">
        <title>Sequence of the Streptomyces nodosus genome.</title>
        <authorList>
            <person name="Sweeney P."/>
            <person name="Stephens N."/>
            <person name="Murphy C."/>
            <person name="Caffrey P."/>
        </authorList>
    </citation>
    <scope>NUCLEOTIDE SEQUENCE [LARGE SCALE GENOMIC DNA]</scope>
    <source>
        <strain evidence="5">ATCC 14899</strain>
    </source>
</reference>
<dbReference type="InterPro" id="IPR028087">
    <property type="entry name" value="Tad_N"/>
</dbReference>
<dbReference type="InterPro" id="IPR021202">
    <property type="entry name" value="Rv3654c-like"/>
</dbReference>
<evidence type="ECO:0000256" key="2">
    <source>
        <dbReference type="SAM" id="Phobius"/>
    </source>
</evidence>
<keyword evidence="2" id="KW-0472">Membrane</keyword>
<feature type="domain" description="Putative Flp pilus-assembly TadG-like N-terminal" evidence="3">
    <location>
        <begin position="29"/>
        <end position="75"/>
    </location>
</feature>
<name>A0A0B5DEX1_9ACTN</name>
<dbReference type="Pfam" id="PF13400">
    <property type="entry name" value="Tad"/>
    <property type="match status" value="1"/>
</dbReference>
<protein>
    <recommendedName>
        <fullName evidence="3">Putative Flp pilus-assembly TadG-like N-terminal domain-containing protein</fullName>
    </recommendedName>
</protein>
<dbReference type="HOGENOM" id="CLU_104210_0_1_11"/>
<feature type="compositionally biased region" description="Pro residues" evidence="1">
    <location>
        <begin position="157"/>
        <end position="173"/>
    </location>
</feature>
<evidence type="ECO:0000313" key="4">
    <source>
        <dbReference type="EMBL" id="AJE41764.1"/>
    </source>
</evidence>
<keyword evidence="2" id="KW-1133">Transmembrane helix</keyword>
<sequence>MQVMRVFRARAWQQVDKSPPRRRPMGDRGSAAVLGVWAIGALCAVFGVLLAQGTAVVVRHRAAGVADLAALAAADHWTEGADKACVMAGRVAAAQGGRLVRCAVVGEISDITAAASAGLFDAEVRARAGPAEPRVQERPAGARSPKAQSRTSRSAAPPAPGPRSPPEPRSAAP</sequence>
<organism evidence="4 5">
    <name type="scientific">Streptomyces nodosus</name>
    <dbReference type="NCBI Taxonomy" id="40318"/>
    <lineage>
        <taxon>Bacteria</taxon>
        <taxon>Bacillati</taxon>
        <taxon>Actinomycetota</taxon>
        <taxon>Actinomycetes</taxon>
        <taxon>Kitasatosporales</taxon>
        <taxon>Streptomycetaceae</taxon>
        <taxon>Streptomyces</taxon>
    </lineage>
</organism>
<dbReference type="STRING" id="40318.SNOD_18350"/>
<keyword evidence="5" id="KW-1185">Reference proteome</keyword>
<dbReference type="Proteomes" id="UP000031526">
    <property type="component" value="Chromosome"/>
</dbReference>
<accession>A0A0B5DEX1</accession>
<dbReference type="EMBL" id="CP009313">
    <property type="protein sequence ID" value="AJE41764.1"/>
    <property type="molecule type" value="Genomic_DNA"/>
</dbReference>
<keyword evidence="2" id="KW-0812">Transmembrane</keyword>
<feature type="region of interest" description="Disordered" evidence="1">
    <location>
        <begin position="127"/>
        <end position="173"/>
    </location>
</feature>
<proteinExistence type="predicted"/>
<evidence type="ECO:0000313" key="5">
    <source>
        <dbReference type="Proteomes" id="UP000031526"/>
    </source>
</evidence>
<gene>
    <name evidence="4" type="ORF">SNOD_18350</name>
</gene>
<evidence type="ECO:0000256" key="1">
    <source>
        <dbReference type="SAM" id="MobiDB-lite"/>
    </source>
</evidence>
<reference evidence="4 5" key="2">
    <citation type="journal article" date="2016" name="Appl. Microbiol. Biotechnol.">
        <title>Exploiting the genome sequence of Streptomyces nodosus for enhanced antibiotic production.</title>
        <authorList>
            <person name="Sweeney P."/>
            <person name="Murphy C.D."/>
            <person name="Caffrey P."/>
        </authorList>
    </citation>
    <scope>NUCLEOTIDE SEQUENCE [LARGE SCALE GENOMIC DNA]</scope>
    <source>
        <strain evidence="4 5">ATCC 14899</strain>
    </source>
</reference>
<dbReference type="NCBIfam" id="TIGR03816">
    <property type="entry name" value="tadE_like_DECH"/>
    <property type="match status" value="1"/>
</dbReference>
<evidence type="ECO:0000259" key="3">
    <source>
        <dbReference type="Pfam" id="PF13400"/>
    </source>
</evidence>
<dbReference type="AlphaFoldDB" id="A0A0B5DEX1"/>
<feature type="transmembrane region" description="Helical" evidence="2">
    <location>
        <begin position="31"/>
        <end position="51"/>
    </location>
</feature>